<evidence type="ECO:0000256" key="4">
    <source>
        <dbReference type="ARBA" id="ARBA00023163"/>
    </source>
</evidence>
<keyword evidence="7" id="KW-1185">Reference proteome</keyword>
<evidence type="ECO:0000313" key="7">
    <source>
        <dbReference type="Proteomes" id="UP000598174"/>
    </source>
</evidence>
<name>A0A919MEV0_9ACTN</name>
<protein>
    <submittedName>
        <fullName evidence="6">LacI family transcriptional regulator</fullName>
    </submittedName>
</protein>
<dbReference type="PROSITE" id="PS00356">
    <property type="entry name" value="HTH_LACI_1"/>
    <property type="match status" value="1"/>
</dbReference>
<dbReference type="Gene3D" id="1.10.260.40">
    <property type="entry name" value="lambda repressor-like DNA-binding domains"/>
    <property type="match status" value="1"/>
</dbReference>
<keyword evidence="4" id="KW-0804">Transcription</keyword>
<evidence type="ECO:0000313" key="6">
    <source>
        <dbReference type="EMBL" id="GIE13143.1"/>
    </source>
</evidence>
<dbReference type="GO" id="GO:0000976">
    <property type="term" value="F:transcription cis-regulatory region binding"/>
    <property type="evidence" value="ECO:0007669"/>
    <property type="project" value="TreeGrafter"/>
</dbReference>
<organism evidence="6 7">
    <name type="scientific">Paractinoplanes ferrugineus</name>
    <dbReference type="NCBI Taxonomy" id="113564"/>
    <lineage>
        <taxon>Bacteria</taxon>
        <taxon>Bacillati</taxon>
        <taxon>Actinomycetota</taxon>
        <taxon>Actinomycetes</taxon>
        <taxon>Micromonosporales</taxon>
        <taxon>Micromonosporaceae</taxon>
        <taxon>Paractinoplanes</taxon>
    </lineage>
</organism>
<dbReference type="EMBL" id="BOMM01000047">
    <property type="protein sequence ID" value="GIE13143.1"/>
    <property type="molecule type" value="Genomic_DNA"/>
</dbReference>
<evidence type="ECO:0000256" key="2">
    <source>
        <dbReference type="ARBA" id="ARBA00023015"/>
    </source>
</evidence>
<dbReference type="SUPFAM" id="SSF47413">
    <property type="entry name" value="lambda repressor-like DNA-binding domains"/>
    <property type="match status" value="1"/>
</dbReference>
<dbReference type="GO" id="GO:0003700">
    <property type="term" value="F:DNA-binding transcription factor activity"/>
    <property type="evidence" value="ECO:0007669"/>
    <property type="project" value="TreeGrafter"/>
</dbReference>
<dbReference type="PROSITE" id="PS50932">
    <property type="entry name" value="HTH_LACI_2"/>
    <property type="match status" value="1"/>
</dbReference>
<dbReference type="SUPFAM" id="SSF53822">
    <property type="entry name" value="Periplasmic binding protein-like I"/>
    <property type="match status" value="1"/>
</dbReference>
<dbReference type="RefSeq" id="WP_203819594.1">
    <property type="nucleotide sequence ID" value="NZ_BAAABP010000052.1"/>
</dbReference>
<gene>
    <name evidence="6" type="ORF">Afe05nite_49830</name>
</gene>
<accession>A0A919MEV0</accession>
<dbReference type="Proteomes" id="UP000598174">
    <property type="component" value="Unassembled WGS sequence"/>
</dbReference>
<keyword evidence="2" id="KW-0805">Transcription regulation</keyword>
<dbReference type="InterPro" id="IPR010982">
    <property type="entry name" value="Lambda_DNA-bd_dom_sf"/>
</dbReference>
<keyword evidence="1" id="KW-0678">Repressor</keyword>
<dbReference type="CDD" id="cd06267">
    <property type="entry name" value="PBP1_LacI_sugar_binding-like"/>
    <property type="match status" value="1"/>
</dbReference>
<dbReference type="Pfam" id="PF13377">
    <property type="entry name" value="Peripla_BP_3"/>
    <property type="match status" value="1"/>
</dbReference>
<dbReference type="InterPro" id="IPR028082">
    <property type="entry name" value="Peripla_BP_I"/>
</dbReference>
<dbReference type="SMART" id="SM00354">
    <property type="entry name" value="HTH_LACI"/>
    <property type="match status" value="1"/>
</dbReference>
<dbReference type="PANTHER" id="PTHR30146">
    <property type="entry name" value="LACI-RELATED TRANSCRIPTIONAL REPRESSOR"/>
    <property type="match status" value="1"/>
</dbReference>
<dbReference type="CDD" id="cd01392">
    <property type="entry name" value="HTH_LacI"/>
    <property type="match status" value="1"/>
</dbReference>
<dbReference type="AlphaFoldDB" id="A0A919MEV0"/>
<feature type="domain" description="HTH lacI-type" evidence="5">
    <location>
        <begin position="15"/>
        <end position="71"/>
    </location>
</feature>
<reference evidence="6" key="1">
    <citation type="submission" date="2021-01" db="EMBL/GenBank/DDBJ databases">
        <title>Whole genome shotgun sequence of Actinoplanes ferrugineus NBRC 15555.</title>
        <authorList>
            <person name="Komaki H."/>
            <person name="Tamura T."/>
        </authorList>
    </citation>
    <scope>NUCLEOTIDE SEQUENCE</scope>
    <source>
        <strain evidence="6">NBRC 15555</strain>
    </source>
</reference>
<evidence type="ECO:0000259" key="5">
    <source>
        <dbReference type="PROSITE" id="PS50932"/>
    </source>
</evidence>
<comment type="caution">
    <text evidence="6">The sequence shown here is derived from an EMBL/GenBank/DDBJ whole genome shotgun (WGS) entry which is preliminary data.</text>
</comment>
<keyword evidence="3" id="KW-0238">DNA-binding</keyword>
<dbReference type="InterPro" id="IPR000843">
    <property type="entry name" value="HTH_LacI"/>
</dbReference>
<sequence length="363" mass="38723">MRNRFPSSRPAGQRATISDVAAAAGVSKATVSKFLGGNKNYYIASETRERIAKAIEDLQFAPNAIAQGLSNRRTDTIGVIVASITNPFYPELIAGVEEALGGSEYTLLLGSTDEQPAKEAALVRSMLQRRVDGLIMAAVTMDDAEVSRLVDTDVDVVLASRGLDTTLADTVVIDNLTGARQAVEHLLGHGHRRIAHLAGPADVVPFRYRIEGYREAMADAGLDGDERLVASGNPAEAMTALLTLPDPPTAVFVANDRMAIEVLEFCAGRGIEVPQELAVVGFDNVWVGRLSGVGLTSVDSKARAVGRKAAEVLAGRIRARHADTVQLPAPPERTVLQPELVIRRSCGCVAGEKDDDAPDRSFF</sequence>
<dbReference type="Gene3D" id="3.40.50.2300">
    <property type="match status" value="2"/>
</dbReference>
<evidence type="ECO:0000256" key="1">
    <source>
        <dbReference type="ARBA" id="ARBA00022491"/>
    </source>
</evidence>
<evidence type="ECO:0000256" key="3">
    <source>
        <dbReference type="ARBA" id="ARBA00023125"/>
    </source>
</evidence>
<dbReference type="PANTHER" id="PTHR30146:SF148">
    <property type="entry name" value="HTH-TYPE TRANSCRIPTIONAL REPRESSOR PURR-RELATED"/>
    <property type="match status" value="1"/>
</dbReference>
<dbReference type="Pfam" id="PF00356">
    <property type="entry name" value="LacI"/>
    <property type="match status" value="1"/>
</dbReference>
<proteinExistence type="predicted"/>
<dbReference type="InterPro" id="IPR046335">
    <property type="entry name" value="LacI/GalR-like_sensor"/>
</dbReference>